<evidence type="ECO:0008006" key="5">
    <source>
        <dbReference type="Google" id="ProtNLM"/>
    </source>
</evidence>
<dbReference type="KEGG" id="ehx:EMIHUDRAFT_441490"/>
<proteinExistence type="predicted"/>
<dbReference type="KEGG" id="ehx:EMIHUDRAFT_444641"/>
<dbReference type="Pfam" id="PF06966">
    <property type="entry name" value="DUF1295"/>
    <property type="match status" value="1"/>
</dbReference>
<evidence type="ECO:0000313" key="4">
    <source>
        <dbReference type="Proteomes" id="UP000013827"/>
    </source>
</evidence>
<feature type="transmembrane region" description="Helical" evidence="1">
    <location>
        <begin position="181"/>
        <end position="207"/>
    </location>
</feature>
<feature type="transmembrane region" description="Helical" evidence="1">
    <location>
        <begin position="42"/>
        <end position="67"/>
    </location>
</feature>
<feature type="transmembrane region" description="Helical" evidence="1">
    <location>
        <begin position="272"/>
        <end position="293"/>
    </location>
</feature>
<dbReference type="PaxDb" id="2903-EOD20752"/>
<sequence length="324" mass="33532">MLPRSLLLLSLASADAFAAARPHLGLPPRPAARPVHVLRGGGAALQASLAGALAGGMALPTATGIAAACGTLCYIRQAYIFSLSYGLSMLGIGGAVLLAAPAPRSPLLAAHAGLVAAYGARLFAFLLWRQKFQPAYDGEARLKPLDKTPRLQRTPILLSTALFYSLLASPLLFHLQAAPLAGASAAVAGVSAAGAAVAAAGLVYEAVADQQKSRFKMALRAGGAKDRLYMGGLYAQSRHANYLGELVFWTGSFLAGAPSIAAAAGLPLWARALRLVAASLGLAGIFFIMTSATKRLEGKQREKYGAEAEYAEYLASTNALLPKF</sequence>
<accession>A0A0D3KD12</accession>
<evidence type="ECO:0000256" key="2">
    <source>
        <dbReference type="SAM" id="SignalP"/>
    </source>
</evidence>
<dbReference type="HOGENOM" id="CLU_859020_0_0_1"/>
<dbReference type="Proteomes" id="UP000013827">
    <property type="component" value="Unassembled WGS sequence"/>
</dbReference>
<dbReference type="STRING" id="2903.R1DFA3"/>
<dbReference type="Gene3D" id="1.20.120.1630">
    <property type="match status" value="1"/>
</dbReference>
<dbReference type="eggNOG" id="ENOG502S3K5">
    <property type="taxonomic scope" value="Eukaryota"/>
</dbReference>
<keyword evidence="4" id="KW-1185">Reference proteome</keyword>
<feature type="transmembrane region" description="Helical" evidence="1">
    <location>
        <begin position="156"/>
        <end position="175"/>
    </location>
</feature>
<name>A0A0D3KD12_EMIH1</name>
<dbReference type="InterPro" id="IPR010721">
    <property type="entry name" value="UstE-like"/>
</dbReference>
<dbReference type="RefSeq" id="XP_005786076.1">
    <property type="nucleotide sequence ID" value="XM_005786019.1"/>
</dbReference>
<organism evidence="3 4">
    <name type="scientific">Emiliania huxleyi (strain CCMP1516)</name>
    <dbReference type="NCBI Taxonomy" id="280463"/>
    <lineage>
        <taxon>Eukaryota</taxon>
        <taxon>Haptista</taxon>
        <taxon>Haptophyta</taxon>
        <taxon>Prymnesiophyceae</taxon>
        <taxon>Isochrysidales</taxon>
        <taxon>Noelaerhabdaceae</taxon>
        <taxon>Emiliania</taxon>
    </lineage>
</organism>
<dbReference type="GeneID" id="17266297"/>
<dbReference type="EnsemblProtists" id="EOD20752">
    <property type="protein sequence ID" value="EOD20752"/>
    <property type="gene ID" value="EMIHUDRAFT_444641"/>
</dbReference>
<keyword evidence="1" id="KW-0472">Membrane</keyword>
<feature type="transmembrane region" description="Helical" evidence="1">
    <location>
        <begin position="108"/>
        <end position="128"/>
    </location>
</feature>
<evidence type="ECO:0000256" key="1">
    <source>
        <dbReference type="SAM" id="Phobius"/>
    </source>
</evidence>
<keyword evidence="2" id="KW-0732">Signal</keyword>
<keyword evidence="1" id="KW-1133">Transmembrane helix</keyword>
<dbReference type="OMA" id="CYAGAIA"/>
<feature type="signal peptide" evidence="2">
    <location>
        <begin position="1"/>
        <end position="20"/>
    </location>
</feature>
<keyword evidence="1" id="KW-0812">Transmembrane</keyword>
<dbReference type="GO" id="GO:0016020">
    <property type="term" value="C:membrane"/>
    <property type="evidence" value="ECO:0007669"/>
    <property type="project" value="TreeGrafter"/>
</dbReference>
<dbReference type="AlphaFoldDB" id="A0A0D3KD12"/>
<feature type="transmembrane region" description="Helical" evidence="1">
    <location>
        <begin position="79"/>
        <end position="102"/>
    </location>
</feature>
<dbReference type="GeneID" id="17278917"/>
<dbReference type="PANTHER" id="PTHR32251">
    <property type="entry name" value="3-OXO-5-ALPHA-STEROID 4-DEHYDROGENASE"/>
    <property type="match status" value="1"/>
</dbReference>
<dbReference type="PANTHER" id="PTHR32251:SF15">
    <property type="entry name" value="3-OXO-5-ALPHA-STEROID 4-DEHYDROGENASE (DUF1295)"/>
    <property type="match status" value="1"/>
</dbReference>
<dbReference type="RefSeq" id="XP_005773181.1">
    <property type="nucleotide sequence ID" value="XM_005773124.1"/>
</dbReference>
<feature type="transmembrane region" description="Helical" evidence="1">
    <location>
        <begin position="246"/>
        <end position="266"/>
    </location>
</feature>
<reference evidence="3" key="2">
    <citation type="submission" date="2024-10" db="UniProtKB">
        <authorList>
            <consortium name="EnsemblProtists"/>
        </authorList>
    </citation>
    <scope>IDENTIFICATION</scope>
</reference>
<feature type="chain" id="PRO_5044053646" description="Steroid 5-alpha reductase C-terminal domain-containing protein" evidence="2">
    <location>
        <begin position="21"/>
        <end position="324"/>
    </location>
</feature>
<reference evidence="4" key="1">
    <citation type="journal article" date="2013" name="Nature">
        <title>Pan genome of the phytoplankton Emiliania underpins its global distribution.</title>
        <authorList>
            <person name="Read B.A."/>
            <person name="Kegel J."/>
            <person name="Klute M.J."/>
            <person name="Kuo A."/>
            <person name="Lefebvre S.C."/>
            <person name="Maumus F."/>
            <person name="Mayer C."/>
            <person name="Miller J."/>
            <person name="Monier A."/>
            <person name="Salamov A."/>
            <person name="Young J."/>
            <person name="Aguilar M."/>
            <person name="Claverie J.M."/>
            <person name="Frickenhaus S."/>
            <person name="Gonzalez K."/>
            <person name="Herman E.K."/>
            <person name="Lin Y.C."/>
            <person name="Napier J."/>
            <person name="Ogata H."/>
            <person name="Sarno A.F."/>
            <person name="Shmutz J."/>
            <person name="Schroeder D."/>
            <person name="de Vargas C."/>
            <person name="Verret F."/>
            <person name="von Dassow P."/>
            <person name="Valentin K."/>
            <person name="Van de Peer Y."/>
            <person name="Wheeler G."/>
            <person name="Dacks J.B."/>
            <person name="Delwiche C.F."/>
            <person name="Dyhrman S.T."/>
            <person name="Glockner G."/>
            <person name="John U."/>
            <person name="Richards T."/>
            <person name="Worden A.Z."/>
            <person name="Zhang X."/>
            <person name="Grigoriev I.V."/>
            <person name="Allen A.E."/>
            <person name="Bidle K."/>
            <person name="Borodovsky M."/>
            <person name="Bowler C."/>
            <person name="Brownlee C."/>
            <person name="Cock J.M."/>
            <person name="Elias M."/>
            <person name="Gladyshev V.N."/>
            <person name="Groth M."/>
            <person name="Guda C."/>
            <person name="Hadaegh A."/>
            <person name="Iglesias-Rodriguez M.D."/>
            <person name="Jenkins J."/>
            <person name="Jones B.M."/>
            <person name="Lawson T."/>
            <person name="Leese F."/>
            <person name="Lindquist E."/>
            <person name="Lobanov A."/>
            <person name="Lomsadze A."/>
            <person name="Malik S.B."/>
            <person name="Marsh M.E."/>
            <person name="Mackinder L."/>
            <person name="Mock T."/>
            <person name="Mueller-Roeber B."/>
            <person name="Pagarete A."/>
            <person name="Parker M."/>
            <person name="Probert I."/>
            <person name="Quesneville H."/>
            <person name="Raines C."/>
            <person name="Rensing S.A."/>
            <person name="Riano-Pachon D.M."/>
            <person name="Richier S."/>
            <person name="Rokitta S."/>
            <person name="Shiraiwa Y."/>
            <person name="Soanes D.M."/>
            <person name="van der Giezen M."/>
            <person name="Wahlund T.M."/>
            <person name="Williams B."/>
            <person name="Wilson W."/>
            <person name="Wolfe G."/>
            <person name="Wurch L.L."/>
        </authorList>
    </citation>
    <scope>NUCLEOTIDE SEQUENCE</scope>
</reference>
<protein>
    <recommendedName>
        <fullName evidence="5">Steroid 5-alpha reductase C-terminal domain-containing protein</fullName>
    </recommendedName>
</protein>
<evidence type="ECO:0000313" key="3">
    <source>
        <dbReference type="EnsemblProtists" id="EOD33647"/>
    </source>
</evidence>
<dbReference type="EnsemblProtists" id="EOD33647">
    <property type="protein sequence ID" value="EOD33647"/>
    <property type="gene ID" value="EMIHUDRAFT_441490"/>
</dbReference>